<evidence type="ECO:0000313" key="3">
    <source>
        <dbReference type="Proteomes" id="UP001285441"/>
    </source>
</evidence>
<sequence>MPRTVGRTSFQLSLLWRVYSQVPQSRQRKGGAGRDRATEETVNLGPPHAPKEESIKVFNDIKHELKKSLVHIRHEHNKHEPEYFAAVDHLSDSDLAGFDADDFDEVRVASSAYGIHLFGRVRIPALPEDGPAYIHFRAFTSGPEHDAKLHSIHTEEKDEPDGGKTFRAIFTKNDALEWFDT</sequence>
<dbReference type="EMBL" id="JAULSW010000001">
    <property type="protein sequence ID" value="KAK3394859.1"/>
    <property type="molecule type" value="Genomic_DNA"/>
</dbReference>
<dbReference type="Proteomes" id="UP001285441">
    <property type="component" value="Unassembled WGS sequence"/>
</dbReference>
<comment type="caution">
    <text evidence="2">The sequence shown here is derived from an EMBL/GenBank/DDBJ whole genome shotgun (WGS) entry which is preliminary data.</text>
</comment>
<evidence type="ECO:0000313" key="2">
    <source>
        <dbReference type="EMBL" id="KAK3394859.1"/>
    </source>
</evidence>
<evidence type="ECO:0000256" key="1">
    <source>
        <dbReference type="SAM" id="MobiDB-lite"/>
    </source>
</evidence>
<reference evidence="2" key="2">
    <citation type="submission" date="2023-06" db="EMBL/GenBank/DDBJ databases">
        <authorList>
            <consortium name="Lawrence Berkeley National Laboratory"/>
            <person name="Haridas S."/>
            <person name="Hensen N."/>
            <person name="Bonometti L."/>
            <person name="Westerberg I."/>
            <person name="Brannstrom I.O."/>
            <person name="Guillou S."/>
            <person name="Cros-Aarteil S."/>
            <person name="Calhoun S."/>
            <person name="Kuo A."/>
            <person name="Mondo S."/>
            <person name="Pangilinan J."/>
            <person name="Riley R."/>
            <person name="LaButti K."/>
            <person name="Andreopoulos B."/>
            <person name="Lipzen A."/>
            <person name="Chen C."/>
            <person name="Yanf M."/>
            <person name="Daum C."/>
            <person name="Ng V."/>
            <person name="Clum A."/>
            <person name="Steindorff A."/>
            <person name="Ohm R."/>
            <person name="Martin F."/>
            <person name="Silar P."/>
            <person name="Natvig D."/>
            <person name="Lalanne C."/>
            <person name="Gautier V."/>
            <person name="Ament-velasquez S.L."/>
            <person name="Kruys A."/>
            <person name="Hutchinson M.I."/>
            <person name="Powell A.J."/>
            <person name="Barry K."/>
            <person name="Miller A.N."/>
            <person name="Grigoriev I.V."/>
            <person name="Debuchy R."/>
            <person name="Gladieux P."/>
            <person name="Thoren M.H."/>
            <person name="Johannesson H."/>
        </authorList>
    </citation>
    <scope>NUCLEOTIDE SEQUENCE</scope>
    <source>
        <strain evidence="2">CBS 232.78</strain>
    </source>
</reference>
<protein>
    <submittedName>
        <fullName evidence="2">Uncharacterized protein</fullName>
    </submittedName>
</protein>
<keyword evidence="3" id="KW-1185">Reference proteome</keyword>
<gene>
    <name evidence="2" type="ORF">B0H63DRAFT_517941</name>
</gene>
<proteinExistence type="predicted"/>
<accession>A0AAE0P7R1</accession>
<dbReference type="AlphaFoldDB" id="A0AAE0P7R1"/>
<feature type="region of interest" description="Disordered" evidence="1">
    <location>
        <begin position="25"/>
        <end position="51"/>
    </location>
</feature>
<organism evidence="2 3">
    <name type="scientific">Podospora didyma</name>
    <dbReference type="NCBI Taxonomy" id="330526"/>
    <lineage>
        <taxon>Eukaryota</taxon>
        <taxon>Fungi</taxon>
        <taxon>Dikarya</taxon>
        <taxon>Ascomycota</taxon>
        <taxon>Pezizomycotina</taxon>
        <taxon>Sordariomycetes</taxon>
        <taxon>Sordariomycetidae</taxon>
        <taxon>Sordariales</taxon>
        <taxon>Podosporaceae</taxon>
        <taxon>Podospora</taxon>
    </lineage>
</organism>
<reference evidence="2" key="1">
    <citation type="journal article" date="2023" name="Mol. Phylogenet. Evol.">
        <title>Genome-scale phylogeny and comparative genomics of the fungal order Sordariales.</title>
        <authorList>
            <person name="Hensen N."/>
            <person name="Bonometti L."/>
            <person name="Westerberg I."/>
            <person name="Brannstrom I.O."/>
            <person name="Guillou S."/>
            <person name="Cros-Aarteil S."/>
            <person name="Calhoun S."/>
            <person name="Haridas S."/>
            <person name="Kuo A."/>
            <person name="Mondo S."/>
            <person name="Pangilinan J."/>
            <person name="Riley R."/>
            <person name="LaButti K."/>
            <person name="Andreopoulos B."/>
            <person name="Lipzen A."/>
            <person name="Chen C."/>
            <person name="Yan M."/>
            <person name="Daum C."/>
            <person name="Ng V."/>
            <person name="Clum A."/>
            <person name="Steindorff A."/>
            <person name="Ohm R.A."/>
            <person name="Martin F."/>
            <person name="Silar P."/>
            <person name="Natvig D.O."/>
            <person name="Lalanne C."/>
            <person name="Gautier V."/>
            <person name="Ament-Velasquez S.L."/>
            <person name="Kruys A."/>
            <person name="Hutchinson M.I."/>
            <person name="Powell A.J."/>
            <person name="Barry K."/>
            <person name="Miller A.N."/>
            <person name="Grigoriev I.V."/>
            <person name="Debuchy R."/>
            <person name="Gladieux P."/>
            <person name="Hiltunen Thoren M."/>
            <person name="Johannesson H."/>
        </authorList>
    </citation>
    <scope>NUCLEOTIDE SEQUENCE</scope>
    <source>
        <strain evidence="2">CBS 232.78</strain>
    </source>
</reference>
<name>A0AAE0P7R1_9PEZI</name>